<accession>A0ABD2XVV3</accession>
<sequence length="241" mass="27275">MIAMYCLTEVFLAGTLPQKLPIQISNDHYRKLQRQKVRHIDEDNNSDSLSDLARVNCLSRTCDQLISLYKDFMQFLMSLPKKSKGDVSRYSLGFRSIQRTRAGCSSMWEISDEFNVVVSNLEYLSRAAQNNQAMKEFVDNIFQCGLKSIPITGSTYTLLGTIEDSLSQPITGLGILAFNIKLRRLKSCMRECNKNVFGDIFPAIKIAEAKVLLCESRFEDSQMEEPSYQLHAAQASLVSCL</sequence>
<keyword evidence="2" id="KW-1185">Reference proteome</keyword>
<evidence type="ECO:0000313" key="2">
    <source>
        <dbReference type="Proteomes" id="UP001630127"/>
    </source>
</evidence>
<gene>
    <name evidence="1" type="ORF">ACH5RR_041052</name>
</gene>
<comment type="caution">
    <text evidence="1">The sequence shown here is derived from an EMBL/GenBank/DDBJ whole genome shotgun (WGS) entry which is preliminary data.</text>
</comment>
<dbReference type="AlphaFoldDB" id="A0ABD2XVV3"/>
<protein>
    <submittedName>
        <fullName evidence="1">Uncharacterized protein</fullName>
    </submittedName>
</protein>
<dbReference type="EMBL" id="JBJUIK010000017">
    <property type="protein sequence ID" value="KAL3498320.1"/>
    <property type="molecule type" value="Genomic_DNA"/>
</dbReference>
<proteinExistence type="predicted"/>
<organism evidence="1 2">
    <name type="scientific">Cinchona calisaya</name>
    <dbReference type="NCBI Taxonomy" id="153742"/>
    <lineage>
        <taxon>Eukaryota</taxon>
        <taxon>Viridiplantae</taxon>
        <taxon>Streptophyta</taxon>
        <taxon>Embryophyta</taxon>
        <taxon>Tracheophyta</taxon>
        <taxon>Spermatophyta</taxon>
        <taxon>Magnoliopsida</taxon>
        <taxon>eudicotyledons</taxon>
        <taxon>Gunneridae</taxon>
        <taxon>Pentapetalae</taxon>
        <taxon>asterids</taxon>
        <taxon>lamiids</taxon>
        <taxon>Gentianales</taxon>
        <taxon>Rubiaceae</taxon>
        <taxon>Cinchonoideae</taxon>
        <taxon>Cinchoneae</taxon>
        <taxon>Cinchona</taxon>
    </lineage>
</organism>
<evidence type="ECO:0000313" key="1">
    <source>
        <dbReference type="EMBL" id="KAL3498320.1"/>
    </source>
</evidence>
<reference evidence="1 2" key="1">
    <citation type="submission" date="2024-11" db="EMBL/GenBank/DDBJ databases">
        <title>A near-complete genome assembly of Cinchona calisaya.</title>
        <authorList>
            <person name="Lian D.C."/>
            <person name="Zhao X.W."/>
            <person name="Wei L."/>
        </authorList>
    </citation>
    <scope>NUCLEOTIDE SEQUENCE [LARGE SCALE GENOMIC DNA]</scope>
    <source>
        <tissue evidence="1">Nenye</tissue>
    </source>
</reference>
<name>A0ABD2XVV3_9GENT</name>
<dbReference type="Proteomes" id="UP001630127">
    <property type="component" value="Unassembled WGS sequence"/>
</dbReference>